<comment type="caution">
    <text evidence="11">The sequence shown here is derived from an EMBL/GenBank/DDBJ whole genome shotgun (WGS) entry which is preliminary data.</text>
</comment>
<dbReference type="GO" id="GO:0051301">
    <property type="term" value="P:cell division"/>
    <property type="evidence" value="ECO:0007669"/>
    <property type="project" value="UniProtKB-KW"/>
</dbReference>
<evidence type="ECO:0000256" key="9">
    <source>
        <dbReference type="SAM" id="Phobius"/>
    </source>
</evidence>
<keyword evidence="3" id="KW-0132">Cell division</keyword>
<accession>A0A9D1V4D2</accession>
<sequence length="415" mass="44954">MSDKNKLTVRRPASRRDGGKPAPQAPLFDQQTAPIPRQPRRGAGEMQQMTLPLGAVGMEPLDAPDTPPQRRKKPAGRKKPATEPARRRQMTRGEMRRRRRRRRWLAFFFVVFLMAVGFILSVTVLFKVKHIVVENLDKTTPANTGIYTEDAILGALAVPMEENLFGFSAAEKQAAMELQLPYLETIRVRRRLPDTVVVQVAPATEAWCVKTDAGWAILSDGLKVLKVQPDQPDSLPVITGLGVNAPTAGRYLSTTTQAQSEQISDLMVQLYGQDLADHCTRIDMGLGNDAYFVYDGRIKVLLGTFNNLDYKLSVAALLLKNESGEYLSASDRGTLDVSSQLDSTVHRFTFAPGSFEQEESELPPPDTANSSSASAASGSEAASGSASASQPSSDSAPASGSASASTSQSASQQEQ</sequence>
<dbReference type="Proteomes" id="UP000824193">
    <property type="component" value="Unassembled WGS sequence"/>
</dbReference>
<comment type="subcellular location">
    <subcellularLocation>
        <location evidence="1">Membrane</location>
    </subcellularLocation>
</comment>
<feature type="transmembrane region" description="Helical" evidence="9">
    <location>
        <begin position="104"/>
        <end position="126"/>
    </location>
</feature>
<dbReference type="Pfam" id="PF08478">
    <property type="entry name" value="POTRA_1"/>
    <property type="match status" value="1"/>
</dbReference>
<dbReference type="InterPro" id="IPR034746">
    <property type="entry name" value="POTRA"/>
</dbReference>
<gene>
    <name evidence="11" type="ORF">H9865_07045</name>
</gene>
<keyword evidence="4 9" id="KW-0812">Transmembrane</keyword>
<evidence type="ECO:0000313" key="11">
    <source>
        <dbReference type="EMBL" id="HIX05842.1"/>
    </source>
</evidence>
<dbReference type="EMBL" id="DXFW01000020">
    <property type="protein sequence ID" value="HIX05842.1"/>
    <property type="molecule type" value="Genomic_DNA"/>
</dbReference>
<evidence type="ECO:0000256" key="2">
    <source>
        <dbReference type="ARBA" id="ARBA00022475"/>
    </source>
</evidence>
<feature type="compositionally biased region" description="Low complexity" evidence="8">
    <location>
        <begin position="367"/>
        <end position="415"/>
    </location>
</feature>
<evidence type="ECO:0000256" key="4">
    <source>
        <dbReference type="ARBA" id="ARBA00022692"/>
    </source>
</evidence>
<name>A0A9D1V4D2_9FIRM</name>
<dbReference type="PROSITE" id="PS51779">
    <property type="entry name" value="POTRA"/>
    <property type="match status" value="1"/>
</dbReference>
<keyword evidence="2" id="KW-1003">Cell membrane</keyword>
<dbReference type="InterPro" id="IPR013685">
    <property type="entry name" value="POTRA_FtsQ_type"/>
</dbReference>
<evidence type="ECO:0000256" key="8">
    <source>
        <dbReference type="SAM" id="MobiDB-lite"/>
    </source>
</evidence>
<dbReference type="AlphaFoldDB" id="A0A9D1V4D2"/>
<evidence type="ECO:0000256" key="5">
    <source>
        <dbReference type="ARBA" id="ARBA00022989"/>
    </source>
</evidence>
<keyword evidence="5 9" id="KW-1133">Transmembrane helix</keyword>
<keyword evidence="7" id="KW-0131">Cell cycle</keyword>
<dbReference type="GO" id="GO:0016020">
    <property type="term" value="C:membrane"/>
    <property type="evidence" value="ECO:0007669"/>
    <property type="project" value="UniProtKB-SubCell"/>
</dbReference>
<reference evidence="11" key="2">
    <citation type="submission" date="2021-04" db="EMBL/GenBank/DDBJ databases">
        <authorList>
            <person name="Gilroy R."/>
        </authorList>
    </citation>
    <scope>NUCLEOTIDE SEQUENCE</scope>
    <source>
        <strain evidence="11">2239</strain>
    </source>
</reference>
<evidence type="ECO:0000256" key="6">
    <source>
        <dbReference type="ARBA" id="ARBA00023136"/>
    </source>
</evidence>
<keyword evidence="6 9" id="KW-0472">Membrane</keyword>
<evidence type="ECO:0000256" key="1">
    <source>
        <dbReference type="ARBA" id="ARBA00004370"/>
    </source>
</evidence>
<dbReference type="Gene3D" id="3.10.20.310">
    <property type="entry name" value="membrane protein fhac"/>
    <property type="match status" value="1"/>
</dbReference>
<reference evidence="11" key="1">
    <citation type="journal article" date="2021" name="PeerJ">
        <title>Extensive microbial diversity within the chicken gut microbiome revealed by metagenomics and culture.</title>
        <authorList>
            <person name="Gilroy R."/>
            <person name="Ravi A."/>
            <person name="Getino M."/>
            <person name="Pursley I."/>
            <person name="Horton D.L."/>
            <person name="Alikhan N.F."/>
            <person name="Baker D."/>
            <person name="Gharbi K."/>
            <person name="Hall N."/>
            <person name="Watson M."/>
            <person name="Adriaenssens E.M."/>
            <person name="Foster-Nyarko E."/>
            <person name="Jarju S."/>
            <person name="Secka A."/>
            <person name="Antonio M."/>
            <person name="Oren A."/>
            <person name="Chaudhuri R.R."/>
            <person name="La Ragione R."/>
            <person name="Hildebrand F."/>
            <person name="Pallen M.J."/>
        </authorList>
    </citation>
    <scope>NUCLEOTIDE SEQUENCE</scope>
    <source>
        <strain evidence="11">2239</strain>
    </source>
</reference>
<evidence type="ECO:0000256" key="7">
    <source>
        <dbReference type="ARBA" id="ARBA00023306"/>
    </source>
</evidence>
<feature type="compositionally biased region" description="Basic residues" evidence="8">
    <location>
        <begin position="69"/>
        <end position="79"/>
    </location>
</feature>
<feature type="region of interest" description="Disordered" evidence="8">
    <location>
        <begin position="355"/>
        <end position="415"/>
    </location>
</feature>
<protein>
    <submittedName>
        <fullName evidence="11">FtsQ-type POTRA domain-containing protein</fullName>
    </submittedName>
</protein>
<evidence type="ECO:0000256" key="3">
    <source>
        <dbReference type="ARBA" id="ARBA00022618"/>
    </source>
</evidence>
<evidence type="ECO:0000313" key="12">
    <source>
        <dbReference type="Proteomes" id="UP000824193"/>
    </source>
</evidence>
<feature type="domain" description="POTRA" evidence="10">
    <location>
        <begin position="126"/>
        <end position="203"/>
    </location>
</feature>
<evidence type="ECO:0000259" key="10">
    <source>
        <dbReference type="PROSITE" id="PS51779"/>
    </source>
</evidence>
<organism evidence="11 12">
    <name type="scientific">Candidatus Allofournierella pullicola</name>
    <dbReference type="NCBI Taxonomy" id="2838596"/>
    <lineage>
        <taxon>Bacteria</taxon>
        <taxon>Bacillati</taxon>
        <taxon>Bacillota</taxon>
        <taxon>Clostridia</taxon>
        <taxon>Eubacteriales</taxon>
        <taxon>Oscillospiraceae</taxon>
        <taxon>Allofournierella</taxon>
    </lineage>
</organism>
<feature type="region of interest" description="Disordered" evidence="8">
    <location>
        <begin position="1"/>
        <end position="96"/>
    </location>
</feature>
<proteinExistence type="predicted"/>
<feature type="compositionally biased region" description="Basic and acidic residues" evidence="8">
    <location>
        <begin position="80"/>
        <end position="94"/>
    </location>
</feature>